<proteinExistence type="predicted"/>
<dbReference type="AlphaFoldDB" id="C0KTD6"/>
<sequence>MLFEFWRWGVIGLAYSELIKNFKNIRSYMREFYVYGFKSREEYDAKSSRSYDNERRRMESWLGDYMSFRQDAAGKQVFLSVDSRNILHNPLYQAFKAKSFTRGDLLLHFYLLDLLAEGEARTVRELTECISTDYLAVFQSDYEPDESTVRKKLREYEQLGLLVSEKQGRELYYRRDTMFVGLGSWQEAAAFFSEAAPLGVIGSYLLDRGESCADFFGFKHHYMLRVLDSEILMTLLDCMTTHCFAELDVEPQKSGEARHHTVLPLKIYASTQTGRQYLLAHSKRFRKLVFFRMDFIHTAEPGAAAEQYGAYAERCERFMRRLWGVSTGGSHTLDHLEMTVYVGEGEEYITQRLKREKRCGTVTMVDEVTYRFAADVCDANEMLPWLRTFIGRIKSLTCTKRSVTDTFYSDLAAMQAMYGGDDDALS</sequence>
<name>C0KTD6_9CLOT</name>
<accession>C0KTD6</accession>
<dbReference type="EMBL" id="FJ625862">
    <property type="protein sequence ID" value="ACN23822.1"/>
    <property type="molecule type" value="Genomic_DNA"/>
</dbReference>
<protein>
    <submittedName>
        <fullName evidence="1">Uncharacterized protein</fullName>
    </submittedName>
</protein>
<evidence type="ECO:0000313" key="1">
    <source>
        <dbReference type="EMBL" id="ACN23822.1"/>
    </source>
</evidence>
<organism evidence="1">
    <name type="scientific">Clostridium sp. enrichment culture clone 7-25</name>
    <dbReference type="NCBI Taxonomy" id="598553"/>
    <lineage>
        <taxon>Bacteria</taxon>
        <taxon>Bacillati</taxon>
        <taxon>Bacillota</taxon>
        <taxon>Clostridia</taxon>
        <taxon>Eubacteriales</taxon>
        <taxon>Clostridiaceae</taxon>
        <taxon>Clostridium</taxon>
        <taxon>environmental samples</taxon>
    </lineage>
</organism>
<reference evidence="1" key="1">
    <citation type="journal article" date="2010" name="PLoS ONE">
        <title>Phylogenetic Evidence for Lateral Gene Transfer in the Intestine of Marine Iguanas.</title>
        <authorList>
            <person name="Nelson D.M."/>
            <person name="Cann I.K.O."/>
            <person name="Altermann E."/>
            <person name="Mackie R.I."/>
        </authorList>
    </citation>
    <scope>NUCLEOTIDE SEQUENCE</scope>
</reference>
<dbReference type="Gene3D" id="1.10.10.10">
    <property type="entry name" value="Winged helix-like DNA-binding domain superfamily/Winged helix DNA-binding domain"/>
    <property type="match status" value="1"/>
</dbReference>
<dbReference type="InterPro" id="IPR036388">
    <property type="entry name" value="WH-like_DNA-bd_sf"/>
</dbReference>